<evidence type="ECO:0000256" key="2">
    <source>
        <dbReference type="ARBA" id="ARBA00022614"/>
    </source>
</evidence>
<feature type="domain" description="Protein kinase" evidence="10">
    <location>
        <begin position="803"/>
        <end position="1079"/>
    </location>
</feature>
<keyword evidence="3 9" id="KW-0812">Transmembrane</keyword>
<dbReference type="InterPro" id="IPR006895">
    <property type="entry name" value="Znf_Sec23_Sec24"/>
</dbReference>
<evidence type="ECO:0000259" key="10">
    <source>
        <dbReference type="PROSITE" id="PS50011"/>
    </source>
</evidence>
<dbReference type="InterPro" id="IPR011989">
    <property type="entry name" value="ARM-like"/>
</dbReference>
<dbReference type="SUPFAM" id="SSF56112">
    <property type="entry name" value="Protein kinase-like (PK-like)"/>
    <property type="match status" value="1"/>
</dbReference>
<dbReference type="Gene3D" id="1.25.10.10">
    <property type="entry name" value="Leucine-rich Repeat Variant"/>
    <property type="match status" value="2"/>
</dbReference>
<evidence type="ECO:0000256" key="4">
    <source>
        <dbReference type="ARBA" id="ARBA00022737"/>
    </source>
</evidence>
<protein>
    <recommendedName>
        <fullName evidence="10">Protein kinase domain-containing protein</fullName>
    </recommendedName>
</protein>
<reference evidence="11 12" key="1">
    <citation type="submission" date="2021-05" db="EMBL/GenBank/DDBJ databases">
        <title>Genome Assembly of Synthetic Allotetraploid Brassica napus Reveals Homoeologous Exchanges between Subgenomes.</title>
        <authorList>
            <person name="Davis J.T."/>
        </authorList>
    </citation>
    <scope>NUCLEOTIDE SEQUENCE [LARGE SCALE GENOMIC DNA]</scope>
    <source>
        <strain evidence="12">cv. Da-Ae</strain>
        <tissue evidence="11">Seedling</tissue>
    </source>
</reference>
<dbReference type="InterPro" id="IPR032675">
    <property type="entry name" value="LRR_dom_sf"/>
</dbReference>
<dbReference type="Gene3D" id="3.80.10.10">
    <property type="entry name" value="Ribonuclease Inhibitor"/>
    <property type="match status" value="2"/>
</dbReference>
<dbReference type="Pfam" id="PF04810">
    <property type="entry name" value="zf-Sec23_Sec24"/>
    <property type="match status" value="1"/>
</dbReference>
<keyword evidence="5 9" id="KW-1133">Transmembrane helix</keyword>
<dbReference type="Gene3D" id="2.30.30.380">
    <property type="entry name" value="Zn-finger domain of Sec23/24"/>
    <property type="match status" value="1"/>
</dbReference>
<feature type="repeat" description="ARM" evidence="8">
    <location>
        <begin position="352"/>
        <end position="394"/>
    </location>
</feature>
<keyword evidence="6 9" id="KW-0472">Membrane</keyword>
<evidence type="ECO:0000256" key="3">
    <source>
        <dbReference type="ARBA" id="ARBA00022692"/>
    </source>
</evidence>
<feature type="repeat" description="HEAT" evidence="7">
    <location>
        <begin position="394"/>
        <end position="422"/>
    </location>
</feature>
<dbReference type="InterPro" id="IPR000357">
    <property type="entry name" value="HEAT"/>
</dbReference>
<dbReference type="Gene3D" id="1.10.510.10">
    <property type="entry name" value="Transferase(Phosphotransferase) domain 1"/>
    <property type="match status" value="1"/>
</dbReference>
<dbReference type="PANTHER" id="PTHR48007">
    <property type="entry name" value="LEUCINE-RICH REPEAT RECEPTOR-LIKE PROTEIN KINASE PXC1"/>
    <property type="match status" value="1"/>
</dbReference>
<keyword evidence="2" id="KW-0433">Leucine-rich repeat</keyword>
<dbReference type="Proteomes" id="UP000824890">
    <property type="component" value="Unassembled WGS sequence"/>
</dbReference>
<dbReference type="PROSITE" id="PS50011">
    <property type="entry name" value="PROTEIN_KINASE_DOM"/>
    <property type="match status" value="1"/>
</dbReference>
<dbReference type="InterPro" id="IPR001611">
    <property type="entry name" value="Leu-rich_rpt"/>
</dbReference>
<dbReference type="InterPro" id="IPR036465">
    <property type="entry name" value="vWFA_dom_sf"/>
</dbReference>
<dbReference type="InterPro" id="IPR011009">
    <property type="entry name" value="Kinase-like_dom_sf"/>
</dbReference>
<dbReference type="SUPFAM" id="SSF48371">
    <property type="entry name" value="ARM repeat"/>
    <property type="match status" value="1"/>
</dbReference>
<keyword evidence="12" id="KW-1185">Reference proteome</keyword>
<dbReference type="PANTHER" id="PTHR48007:SF69">
    <property type="entry name" value="POLLEN RECEPTOR-LIKE KINASE 4"/>
    <property type="match status" value="1"/>
</dbReference>
<evidence type="ECO:0000313" key="12">
    <source>
        <dbReference type="Proteomes" id="UP000824890"/>
    </source>
</evidence>
<dbReference type="PROSITE" id="PS50077">
    <property type="entry name" value="HEAT_REPEAT"/>
    <property type="match status" value="1"/>
</dbReference>
<dbReference type="InterPro" id="IPR036174">
    <property type="entry name" value="Znf_Sec23_Sec24_sf"/>
</dbReference>
<evidence type="ECO:0000256" key="8">
    <source>
        <dbReference type="PROSITE-ProRule" id="PRU00259"/>
    </source>
</evidence>
<evidence type="ECO:0000256" key="9">
    <source>
        <dbReference type="SAM" id="Phobius"/>
    </source>
</evidence>
<sequence>MASSETERSTRVSQSPEWETEFNRFEQAISSSPAPIRVRSVMKLSESANRIPKSILSRAIPILAGLLRVSDDPSRSVQSAAAHCLKRIACIGGEESGFAVKMGRCGVIACLLGLLLEANGNDIALRTIWVKCLWSLVTFGSSIRIGLARLGGLEIVIRELNTWEDDSSRWCLLEIFTALTTIREMRHVLVHNGGLKFLVEAVRVGNLASRERACHAIGLTGITRRARRLLVEAGVIPALVDLFKDGDEKTKLLAGNALGIVSAQTEYVRSVTAAGSVPLYVELLSGRDPVGKDIAEDVFCILAVAEGNAVLIAEQLVRILREGDDEAKLAASGVLWALSGYRHSVSVIRDSGAIPLLVEILRDGSAEFRERVSGAISQLSYNEDDREAFSDSGMIPILIDWLGDESEELRDNAAEALVNFSEDQQYYGRVREAIGHPVFRNMQSKLARIRASHELMMIRSMRRVTMVISQEQKVVPGSDADCLLRFKDTLTNASVISSWDPLTAPCKRNSPNWFGVLCFTGNVWGLQLEGMDLTGKLDLEPLVPIKNLRTLSFMNNNFNGAMPSVKKLVSLRSLYLSNNWFTGEIPADAFDGMNHLKKLLLANNAFRGKIPSSLASLPMLLEVKLNGNQFQGNIPDFKPKNLKLASFENNDLEGPIPQSLRDMDPGSFAGNKALCDPPLISCSAASWSIPDPPPSFTEKDKIQTMFTVAIVLIVIGIILLLISLVVFILQNRRRKVLSACPSAGQDRIEKYNYDQSMHVERGAESVNSYTSRRGGGGGAVPDQGKLLFLQEDIQRFDLQDLLRASAEVLGSGSFGASYKAGINSGQTLVVKRYKHMNNVGRDEFHEHIRRLGRLSHPNLLPLVAYYYRREEKLLIAEFMPNRSLARHLHANHSVDQPGLDWPTRLKIIQGVAKGLGYLFKELPTLTIPHGHLKSSNVVLDESFEPLLTDYALRPVMNSEQSHNLMIAYKSPEYSLKGQITKKTDVWCLGVLILELLTGRFPENYLRQGYDANMSLVTWVSNMVKEKKTGDVFDKEMTGKKNCKAEMLSLLKIGLSCCEEDEERRMEMKDAVEKIESPLSPKCLPYAPLKCRTCVSVLNAFARVDFAAKIWICPFCFQRNPFPPHYHMISETNLPGELCPLYTTVEYALPSTAGQDASSCVRVCSRYVYDRGGVGAHVHELGFSEMSKVFVFKGNKEVSKDQVLDQLGLSSRRAPTSGFPKGAQNGFQSAAGVNSSSSATLNYDGMKKIDSVTLSELNFHDLSSPPKTVEFLCTRDVGSIETANGWCCVSCSKFSSCTCAPCHDENAVGVARYRVEMLVTDVSDTAMFVAFDGHRGEVPQLSDLPVVTDPTSEESQADEDGRWACIVKLAS</sequence>
<dbReference type="Pfam" id="PF02985">
    <property type="entry name" value="HEAT"/>
    <property type="match status" value="1"/>
</dbReference>
<dbReference type="Pfam" id="PF07714">
    <property type="entry name" value="PK_Tyr_Ser-Thr"/>
    <property type="match status" value="1"/>
</dbReference>
<dbReference type="InterPro" id="IPR046959">
    <property type="entry name" value="PRK1-6/SRF4-like"/>
</dbReference>
<gene>
    <name evidence="11" type="ORF">HID58_011557</name>
</gene>
<dbReference type="Pfam" id="PF13855">
    <property type="entry name" value="LRR_8"/>
    <property type="match status" value="1"/>
</dbReference>
<feature type="transmembrane region" description="Helical" evidence="9">
    <location>
        <begin position="705"/>
        <end position="729"/>
    </location>
</feature>
<dbReference type="EMBL" id="JAGKQM010000003">
    <property type="protein sequence ID" value="KAH0934440.1"/>
    <property type="molecule type" value="Genomic_DNA"/>
</dbReference>
<dbReference type="InterPro" id="IPR000225">
    <property type="entry name" value="Armadillo"/>
</dbReference>
<dbReference type="PROSITE" id="PS50176">
    <property type="entry name" value="ARM_REPEAT"/>
    <property type="match status" value="1"/>
</dbReference>
<evidence type="ECO:0000256" key="7">
    <source>
        <dbReference type="PROSITE-ProRule" id="PRU00103"/>
    </source>
</evidence>
<organism evidence="11 12">
    <name type="scientific">Brassica napus</name>
    <name type="common">Rape</name>
    <dbReference type="NCBI Taxonomy" id="3708"/>
    <lineage>
        <taxon>Eukaryota</taxon>
        <taxon>Viridiplantae</taxon>
        <taxon>Streptophyta</taxon>
        <taxon>Embryophyta</taxon>
        <taxon>Tracheophyta</taxon>
        <taxon>Spermatophyta</taxon>
        <taxon>Magnoliopsida</taxon>
        <taxon>eudicotyledons</taxon>
        <taxon>Gunneridae</taxon>
        <taxon>Pentapetalae</taxon>
        <taxon>rosids</taxon>
        <taxon>malvids</taxon>
        <taxon>Brassicales</taxon>
        <taxon>Brassicaceae</taxon>
        <taxon>Brassiceae</taxon>
        <taxon>Brassica</taxon>
    </lineage>
</organism>
<evidence type="ECO:0000256" key="6">
    <source>
        <dbReference type="ARBA" id="ARBA00023136"/>
    </source>
</evidence>
<comment type="subcellular location">
    <subcellularLocation>
        <location evidence="1">Membrane</location>
    </subcellularLocation>
</comment>
<comment type="caution">
    <text evidence="11">The sequence shown here is derived from an EMBL/GenBank/DDBJ whole genome shotgun (WGS) entry which is preliminary data.</text>
</comment>
<dbReference type="InterPro" id="IPR000719">
    <property type="entry name" value="Prot_kinase_dom"/>
</dbReference>
<evidence type="ECO:0000313" key="11">
    <source>
        <dbReference type="EMBL" id="KAH0934440.1"/>
    </source>
</evidence>
<dbReference type="SUPFAM" id="SSF82919">
    <property type="entry name" value="Zn-finger domain of Sec23/24"/>
    <property type="match status" value="1"/>
</dbReference>
<dbReference type="InterPro" id="IPR021133">
    <property type="entry name" value="HEAT_type_2"/>
</dbReference>
<dbReference type="Gene3D" id="3.30.200.20">
    <property type="entry name" value="Phosphorylase Kinase, domain 1"/>
    <property type="match status" value="1"/>
</dbReference>
<proteinExistence type="predicted"/>
<evidence type="ECO:0000256" key="5">
    <source>
        <dbReference type="ARBA" id="ARBA00022989"/>
    </source>
</evidence>
<name>A0ABQ8DYI7_BRANA</name>
<dbReference type="SUPFAM" id="SSF52058">
    <property type="entry name" value="L domain-like"/>
    <property type="match status" value="1"/>
</dbReference>
<dbReference type="Gene3D" id="3.40.50.410">
    <property type="entry name" value="von Willebrand factor, type A domain"/>
    <property type="match status" value="1"/>
</dbReference>
<evidence type="ECO:0000256" key="1">
    <source>
        <dbReference type="ARBA" id="ARBA00004370"/>
    </source>
</evidence>
<dbReference type="InterPro" id="IPR016024">
    <property type="entry name" value="ARM-type_fold"/>
</dbReference>
<accession>A0ABQ8DYI7</accession>
<keyword evidence="4" id="KW-0677">Repeat</keyword>
<dbReference type="SMART" id="SM00185">
    <property type="entry name" value="ARM"/>
    <property type="match status" value="5"/>
</dbReference>
<dbReference type="InterPro" id="IPR001245">
    <property type="entry name" value="Ser-Thr/Tyr_kinase_cat_dom"/>
</dbReference>